<keyword evidence="3" id="KW-0472">Membrane</keyword>
<dbReference type="InterPro" id="IPR058982">
    <property type="entry name" value="Beta-barrel_AprE"/>
</dbReference>
<keyword evidence="3" id="KW-1133">Transmembrane helix</keyword>
<gene>
    <name evidence="5" type="ORF">ARTHRO_10127</name>
</gene>
<evidence type="ECO:0000256" key="1">
    <source>
        <dbReference type="SAM" id="Coils"/>
    </source>
</evidence>
<evidence type="ECO:0000313" key="6">
    <source>
        <dbReference type="Proteomes" id="UP000032946"/>
    </source>
</evidence>
<sequence>MQSKSEQLIYDDLPEIQSDEFLPPVSLWMTLGGLFLVGSCGIAVAVAAFTPYNVTVRSAAAVRPVGELRLVQANSPGVVTDIAVVENQTVEQGDIIATIDDFRLQTKKGQLQSSLTQNQQQLRQIDAQILAINNQITSETNRIQRVIAAAEAELAQTERDYQERVATVQSQSQEAEANLNQAQQELPKALAQLRSAEAELRSTEAALNAAIARRDRYKPIYEQGALSPDQYQEAKLAVSQQEQALEAKKSAVEAQKQEIQRLSSAVDAAAARLQGTLATLNPGDARVTMAREKIYQERATGESALSRLNQEREQLIQRQFELQNQINRDREELQQTETEVAAMAIRAPVSGIIQQLSLRNIEQVVNTGDVLAQIAPSDTPLVIKALVPAQDIGKVDIGQQVQMRVSACPYPDYGTLLGTVTTIPPDASRPQQTNDNQGEKRNSKQETATYNVTIQPERLELTSRTQTCRIQSGMEGRADIITKEETVLTFILRKARLMTDF</sequence>
<evidence type="ECO:0000313" key="5">
    <source>
        <dbReference type="EMBL" id="CDM92454.1"/>
    </source>
</evidence>
<dbReference type="Gene3D" id="2.40.30.170">
    <property type="match status" value="1"/>
</dbReference>
<dbReference type="Gene3D" id="2.40.50.100">
    <property type="match status" value="1"/>
</dbReference>
<accession>A0A9P1NYG0</accession>
<evidence type="ECO:0000256" key="3">
    <source>
        <dbReference type="SAM" id="Phobius"/>
    </source>
</evidence>
<dbReference type="Pfam" id="PF26002">
    <property type="entry name" value="Beta-barrel_AprE"/>
    <property type="match status" value="1"/>
</dbReference>
<dbReference type="AlphaFoldDB" id="A0A9P1NYG0"/>
<feature type="transmembrane region" description="Helical" evidence="3">
    <location>
        <begin position="27"/>
        <end position="49"/>
    </location>
</feature>
<keyword evidence="3" id="KW-0812">Transmembrane</keyword>
<organism evidence="5 6">
    <name type="scientific">Limnospira indica PCC 8005</name>
    <dbReference type="NCBI Taxonomy" id="376219"/>
    <lineage>
        <taxon>Bacteria</taxon>
        <taxon>Bacillati</taxon>
        <taxon>Cyanobacteriota</taxon>
        <taxon>Cyanophyceae</taxon>
        <taxon>Oscillatoriophycideae</taxon>
        <taxon>Oscillatoriales</taxon>
        <taxon>Sirenicapillariaceae</taxon>
        <taxon>Limnospira</taxon>
    </lineage>
</organism>
<evidence type="ECO:0000259" key="4">
    <source>
        <dbReference type="Pfam" id="PF26002"/>
    </source>
</evidence>
<dbReference type="InterPro" id="IPR050739">
    <property type="entry name" value="MFP"/>
</dbReference>
<keyword evidence="6" id="KW-1185">Reference proteome</keyword>
<dbReference type="Gene3D" id="1.10.287.470">
    <property type="entry name" value="Helix hairpin bin"/>
    <property type="match status" value="1"/>
</dbReference>
<feature type="domain" description="AprE-like beta-barrel" evidence="4">
    <location>
        <begin position="381"/>
        <end position="482"/>
    </location>
</feature>
<proteinExistence type="predicted"/>
<name>A0A9P1NYG0_9CYAN</name>
<keyword evidence="1" id="KW-0175">Coiled coil</keyword>
<feature type="coiled-coil region" evidence="1">
    <location>
        <begin position="140"/>
        <end position="272"/>
    </location>
</feature>
<feature type="coiled-coil region" evidence="1">
    <location>
        <begin position="298"/>
        <end position="346"/>
    </location>
</feature>
<feature type="region of interest" description="Disordered" evidence="2">
    <location>
        <begin position="421"/>
        <end position="448"/>
    </location>
</feature>
<dbReference type="EMBL" id="FO818640">
    <property type="protein sequence ID" value="CDM92454.1"/>
    <property type="molecule type" value="Genomic_DNA"/>
</dbReference>
<evidence type="ECO:0000256" key="2">
    <source>
        <dbReference type="SAM" id="MobiDB-lite"/>
    </source>
</evidence>
<dbReference type="PANTHER" id="PTHR30386">
    <property type="entry name" value="MEMBRANE FUSION SUBUNIT OF EMRAB-TOLC MULTIDRUG EFFLUX PUMP"/>
    <property type="match status" value="1"/>
</dbReference>
<reference evidence="5 6" key="1">
    <citation type="submission" date="2014-02" db="EMBL/GenBank/DDBJ databases">
        <authorList>
            <person name="Genoscope - CEA"/>
        </authorList>
    </citation>
    <scope>NUCLEOTIDE SEQUENCE [LARGE SCALE GENOMIC DNA]</scope>
    <source>
        <strain evidence="5 6">PCC 8005</strain>
    </source>
</reference>
<dbReference type="RefSeq" id="WP_008051765.1">
    <property type="nucleotide sequence ID" value="NZ_FO818640.1"/>
</dbReference>
<dbReference type="PANTHER" id="PTHR30386:SF28">
    <property type="entry name" value="EXPORTED PROTEIN"/>
    <property type="match status" value="1"/>
</dbReference>
<protein>
    <submittedName>
        <fullName evidence="5">Secretion protein, HlyD-like</fullName>
    </submittedName>
</protein>
<dbReference type="Proteomes" id="UP000032946">
    <property type="component" value="Chromosome"/>
</dbReference>
<dbReference type="GO" id="GO:0016020">
    <property type="term" value="C:membrane"/>
    <property type="evidence" value="ECO:0007669"/>
    <property type="project" value="UniProtKB-SubCell"/>
</dbReference>